<dbReference type="SMART" id="SM00304">
    <property type="entry name" value="HAMP"/>
    <property type="match status" value="1"/>
</dbReference>
<feature type="non-terminal residue" evidence="14">
    <location>
        <position position="586"/>
    </location>
</feature>
<evidence type="ECO:0000256" key="7">
    <source>
        <dbReference type="ARBA" id="ARBA00022741"/>
    </source>
</evidence>
<keyword evidence="7" id="KW-0547">Nucleotide-binding</keyword>
<dbReference type="InterPro" id="IPR003018">
    <property type="entry name" value="GAF"/>
</dbReference>
<dbReference type="PANTHER" id="PTHR45528">
    <property type="entry name" value="SENSOR HISTIDINE KINASE CPXA"/>
    <property type="match status" value="1"/>
</dbReference>
<evidence type="ECO:0000256" key="2">
    <source>
        <dbReference type="ARBA" id="ARBA00004651"/>
    </source>
</evidence>
<dbReference type="EC" id="2.7.13.3" evidence="3"/>
<evidence type="ECO:0000256" key="5">
    <source>
        <dbReference type="ARBA" id="ARBA00022553"/>
    </source>
</evidence>
<keyword evidence="11 12" id="KW-0472">Membrane</keyword>
<dbReference type="Pfam" id="PF13185">
    <property type="entry name" value="GAF_2"/>
    <property type="match status" value="1"/>
</dbReference>
<keyword evidence="15" id="KW-1185">Reference proteome</keyword>
<name>A0ABS6S3G5_9BACT</name>
<feature type="transmembrane region" description="Helical" evidence="12">
    <location>
        <begin position="85"/>
        <end position="107"/>
    </location>
</feature>
<feature type="domain" description="HAMP" evidence="13">
    <location>
        <begin position="109"/>
        <end position="161"/>
    </location>
</feature>
<keyword evidence="10" id="KW-0902">Two-component regulatory system</keyword>
<dbReference type="InterPro" id="IPR003660">
    <property type="entry name" value="HAMP_dom"/>
</dbReference>
<accession>A0ABS6S3G5</accession>
<evidence type="ECO:0000313" key="15">
    <source>
        <dbReference type="Proteomes" id="UP001196980"/>
    </source>
</evidence>
<evidence type="ECO:0000256" key="3">
    <source>
        <dbReference type="ARBA" id="ARBA00012438"/>
    </source>
</evidence>
<keyword evidence="8" id="KW-0418">Kinase</keyword>
<gene>
    <name evidence="14" type="ORF">HWQ67_17610</name>
</gene>
<organism evidence="14 15">
    <name type="scientific">Candidatus Magnetobacterium casense</name>
    <dbReference type="NCBI Taxonomy" id="1455061"/>
    <lineage>
        <taxon>Bacteria</taxon>
        <taxon>Pseudomonadati</taxon>
        <taxon>Nitrospirota</taxon>
        <taxon>Thermodesulfovibrionia</taxon>
        <taxon>Thermodesulfovibrionales</taxon>
        <taxon>Candidatus Magnetobacteriaceae</taxon>
        <taxon>Candidatus Magnetobacterium</taxon>
    </lineage>
</organism>
<keyword evidence="6" id="KW-0808">Transferase</keyword>
<dbReference type="NCBIfam" id="TIGR00229">
    <property type="entry name" value="sensory_box"/>
    <property type="match status" value="1"/>
</dbReference>
<evidence type="ECO:0000256" key="9">
    <source>
        <dbReference type="ARBA" id="ARBA00022840"/>
    </source>
</evidence>
<dbReference type="CDD" id="cd06225">
    <property type="entry name" value="HAMP"/>
    <property type="match status" value="1"/>
</dbReference>
<dbReference type="Proteomes" id="UP001196980">
    <property type="component" value="Unassembled WGS sequence"/>
</dbReference>
<evidence type="ECO:0000256" key="12">
    <source>
        <dbReference type="SAM" id="Phobius"/>
    </source>
</evidence>
<evidence type="ECO:0000259" key="13">
    <source>
        <dbReference type="PROSITE" id="PS50885"/>
    </source>
</evidence>
<comment type="subcellular location">
    <subcellularLocation>
        <location evidence="2">Cell membrane</location>
        <topology evidence="2">Multi-pass membrane protein</topology>
    </subcellularLocation>
</comment>
<dbReference type="PANTHER" id="PTHR45528:SF1">
    <property type="entry name" value="SENSOR HISTIDINE KINASE CPXA"/>
    <property type="match status" value="1"/>
</dbReference>
<keyword evidence="12" id="KW-0812">Transmembrane</keyword>
<dbReference type="InterPro" id="IPR050398">
    <property type="entry name" value="HssS/ArlS-like"/>
</dbReference>
<keyword evidence="12" id="KW-1133">Transmembrane helix</keyword>
<comment type="caution">
    <text evidence="14">The sequence shown here is derived from an EMBL/GenBank/DDBJ whole genome shotgun (WGS) entry which is preliminary data.</text>
</comment>
<feature type="non-terminal residue" evidence="14">
    <location>
        <position position="1"/>
    </location>
</feature>
<evidence type="ECO:0000256" key="1">
    <source>
        <dbReference type="ARBA" id="ARBA00000085"/>
    </source>
</evidence>
<evidence type="ECO:0000313" key="14">
    <source>
        <dbReference type="EMBL" id="MBV6343394.1"/>
    </source>
</evidence>
<dbReference type="Pfam" id="PF00672">
    <property type="entry name" value="HAMP"/>
    <property type="match status" value="1"/>
</dbReference>
<dbReference type="SMART" id="SM00065">
    <property type="entry name" value="GAF"/>
    <property type="match status" value="1"/>
</dbReference>
<keyword evidence="4" id="KW-1003">Cell membrane</keyword>
<dbReference type="Pfam" id="PF12860">
    <property type="entry name" value="PAS_7"/>
    <property type="match status" value="1"/>
</dbReference>
<sequence length="586" mass="66168">ISVRFLGDKAMYDTALRLYLQWKPARDEIISLVKEGKRDEAETILHARHTEHMSDINKATHAIVTFAQNKAETFLQDAETTTKDALVLMWIFLPFAVLASVCVVYLIKRSITVPLSALNAAALEIGKQRLDTIINVASDDEIGQLASAFKSMTRELKESRQRLTETNSILQSTVESTADGILVVDTQGRVTCYNHKFAEMWRLPQSLLSSRNDEQLLSHVLAQLNEPEVFLAEVKKLYATPESKSFDVLSFKDGRVFERYSQPQKIEGNVVGRVWSFRDITRRMEIESKLLKELLVNKRMSEVSGELIKPLSIANIADIISRYAKELTNSQYANASYIDQFTGHLIATAVSKEVWDQCHVGNQSLVFRKFTGLWGWVLKNKKPLMTNTPTEDPLYKGIPEGHVPIERFLSVPAIIDDTVVGQISVINPDRDYTEEDLRIAERLAALFALAIHRSHTEEAISRELTFQSSAGKIAEALLNPKLDKYDISRIVHEEALRLTESSHGYISIIDEATGDNIAVNLTDMIDTECKIARENQRISFPKSAEGYNALWGHSLNTREGFYTNAPKDHPAFKDCIPQGHVTMQRF</sequence>
<evidence type="ECO:0000256" key="6">
    <source>
        <dbReference type="ARBA" id="ARBA00022679"/>
    </source>
</evidence>
<evidence type="ECO:0000256" key="11">
    <source>
        <dbReference type="ARBA" id="ARBA00023136"/>
    </source>
</evidence>
<dbReference type="RefSeq" id="WP_218254011.1">
    <property type="nucleotide sequence ID" value="NZ_JABXWD010000570.1"/>
</dbReference>
<keyword evidence="5" id="KW-0597">Phosphoprotein</keyword>
<evidence type="ECO:0000256" key="10">
    <source>
        <dbReference type="ARBA" id="ARBA00023012"/>
    </source>
</evidence>
<proteinExistence type="predicted"/>
<comment type="catalytic activity">
    <reaction evidence="1">
        <text>ATP + protein L-histidine = ADP + protein N-phospho-L-histidine.</text>
        <dbReference type="EC" id="2.7.13.3"/>
    </reaction>
</comment>
<dbReference type="PROSITE" id="PS50885">
    <property type="entry name" value="HAMP"/>
    <property type="match status" value="1"/>
</dbReference>
<protein>
    <recommendedName>
        <fullName evidence="3">histidine kinase</fullName>
        <ecNumber evidence="3">2.7.13.3</ecNumber>
    </recommendedName>
</protein>
<evidence type="ECO:0000256" key="8">
    <source>
        <dbReference type="ARBA" id="ARBA00022777"/>
    </source>
</evidence>
<keyword evidence="9" id="KW-0067">ATP-binding</keyword>
<dbReference type="InterPro" id="IPR000014">
    <property type="entry name" value="PAS"/>
</dbReference>
<dbReference type="EMBL" id="JABXWD010000570">
    <property type="protein sequence ID" value="MBV6343394.1"/>
    <property type="molecule type" value="Genomic_DNA"/>
</dbReference>
<evidence type="ECO:0000256" key="4">
    <source>
        <dbReference type="ARBA" id="ARBA00022475"/>
    </source>
</evidence>
<reference evidence="14 15" key="1">
    <citation type="journal article" date="2020" name="J Geophys Res Biogeosci">
        <title>Magnetotaxis as an Adaptation to Enable Bacterial Shuttling of Microbial Sulfur and Sulfur Cycling Across Aquatic Oxic#Anoxic Interfaces.</title>
        <authorList>
            <person name="Li J."/>
            <person name="Liu P."/>
            <person name="Wang J."/>
            <person name="Roberts A.P."/>
            <person name="Pan Y."/>
        </authorList>
    </citation>
    <scope>NUCLEOTIDE SEQUENCE [LARGE SCALE GENOMIC DNA]</scope>
    <source>
        <strain evidence="14 15">MYR-1_YQ</strain>
    </source>
</reference>